<dbReference type="AlphaFoldDB" id="A0A5J6SS11"/>
<protein>
    <submittedName>
        <fullName evidence="1">Uncharacterized protein</fullName>
    </submittedName>
</protein>
<name>A0A5J6SS11_9BACI</name>
<organism evidence="1 2">
    <name type="scientific">Psychrobacillus glaciei</name>
    <dbReference type="NCBI Taxonomy" id="2283160"/>
    <lineage>
        <taxon>Bacteria</taxon>
        <taxon>Bacillati</taxon>
        <taxon>Bacillota</taxon>
        <taxon>Bacilli</taxon>
        <taxon>Bacillales</taxon>
        <taxon>Bacillaceae</taxon>
        <taxon>Psychrobacillus</taxon>
    </lineage>
</organism>
<gene>
    <name evidence="1" type="ORF">PB01_19450</name>
</gene>
<dbReference type="RefSeq" id="WP_151701671.1">
    <property type="nucleotide sequence ID" value="NZ_CP031223.1"/>
</dbReference>
<sequence length="345" mass="41313">MEFENLLNKVDKALFNLPQHSLKLNKQYKEEFLNVLRNLYQKEIVNNYSKLNSFFEKIQLNKKFDKDVYFQGVSEIVFWNHVSDKGYKYNLEKKLNQQNNFDIDLQVIKENRIFNFEIKCPKITEYNVRHLNVNTSYRFTNKKDMHDLLCDLNQDIFSKMVQSPLYEYENINYKKLEDNKLVDYLKSGQQKFVASNENSINILVISIDFSRFFDYWGYLYNEFSGLFTNNTFFDSNSYNKVDVVLLTNILDGHINLNSEIESWNLNSYFNLFCKNPNSIKFKKEPTANIYNDLFRIIPNDTNEFNSFCLKYSEAILSRGIGDPKIFEYQFFLEYAHSKFPYLKNI</sequence>
<evidence type="ECO:0000313" key="1">
    <source>
        <dbReference type="EMBL" id="QFG00796.1"/>
    </source>
</evidence>
<dbReference type="KEGG" id="psyo:PB01_19450"/>
<keyword evidence="2" id="KW-1185">Reference proteome</keyword>
<proteinExistence type="predicted"/>
<dbReference type="OrthoDB" id="1744455at2"/>
<dbReference type="EMBL" id="CP031223">
    <property type="protein sequence ID" value="QFG00796.1"/>
    <property type="molecule type" value="Genomic_DNA"/>
</dbReference>
<reference evidence="1 2" key="1">
    <citation type="submission" date="2018-07" db="EMBL/GenBank/DDBJ databases">
        <title>Complete genome sequence of Psychrobacillus sp. PB01, isolated from iceberg, and comparative genome analysis of Psychrobacillus strains.</title>
        <authorList>
            <person name="Lee P.C."/>
        </authorList>
    </citation>
    <scope>NUCLEOTIDE SEQUENCE [LARGE SCALE GENOMIC DNA]</scope>
    <source>
        <strain evidence="1 2">PB01</strain>
    </source>
</reference>
<evidence type="ECO:0000313" key="2">
    <source>
        <dbReference type="Proteomes" id="UP000325517"/>
    </source>
</evidence>
<accession>A0A5J6SS11</accession>
<dbReference type="Proteomes" id="UP000325517">
    <property type="component" value="Chromosome"/>
</dbReference>